<dbReference type="PANTHER" id="PTHR12395:SF9">
    <property type="entry name" value="DECAPPING AND EXORIBONUCLEASE PROTEIN"/>
    <property type="match status" value="1"/>
</dbReference>
<dbReference type="GO" id="GO:0005634">
    <property type="term" value="C:nucleus"/>
    <property type="evidence" value="ECO:0007669"/>
    <property type="project" value="UniProtKB-SubCell"/>
</dbReference>
<dbReference type="Pfam" id="PF08652">
    <property type="entry name" value="RAI1"/>
    <property type="match status" value="1"/>
</dbReference>
<feature type="domain" description="RAI1-like" evidence="3">
    <location>
        <begin position="22"/>
        <end position="356"/>
    </location>
</feature>
<keyword evidence="5" id="KW-1185">Reference proteome</keyword>
<dbReference type="AlphaFoldDB" id="A0A835CU70"/>
<dbReference type="InterPro" id="IPR013961">
    <property type="entry name" value="RAI1"/>
</dbReference>
<comment type="similarity">
    <text evidence="1 2">Belongs to the DXO/Dom3Z family.</text>
</comment>
<reference evidence="4 5" key="1">
    <citation type="submission" date="2020-08" db="EMBL/GenBank/DDBJ databases">
        <title>Aphidius gifuensis genome sequencing and assembly.</title>
        <authorList>
            <person name="Du Z."/>
        </authorList>
    </citation>
    <scope>NUCLEOTIDE SEQUENCE [LARGE SCALE GENOMIC DNA]</scope>
    <source>
        <strain evidence="4">YNYX2018</strain>
        <tissue evidence="4">Adults</tissue>
    </source>
</reference>
<accession>A0A835CU70</accession>
<dbReference type="OrthoDB" id="5853397at2759"/>
<comment type="function">
    <text evidence="2">Decapping enzyme for NAD-capped RNAs: specifically hydrolyzes the nicotinamide adenine dinucleotide (NAD) cap from a subset of RNAs by removing the entire NAD moiety from the 5'-end of an NAD-capped RNA.</text>
</comment>
<organism evidence="4 5">
    <name type="scientific">Aphidius gifuensis</name>
    <name type="common">Parasitoid wasp</name>
    <dbReference type="NCBI Taxonomy" id="684658"/>
    <lineage>
        <taxon>Eukaryota</taxon>
        <taxon>Metazoa</taxon>
        <taxon>Ecdysozoa</taxon>
        <taxon>Arthropoda</taxon>
        <taxon>Hexapoda</taxon>
        <taxon>Insecta</taxon>
        <taxon>Pterygota</taxon>
        <taxon>Neoptera</taxon>
        <taxon>Endopterygota</taxon>
        <taxon>Hymenoptera</taxon>
        <taxon>Apocrita</taxon>
        <taxon>Ichneumonoidea</taxon>
        <taxon>Braconidae</taxon>
        <taxon>Aphidiinae</taxon>
        <taxon>Aphidius</taxon>
    </lineage>
</organism>
<proteinExistence type="inferred from homology"/>
<dbReference type="EC" id="3.6.1.-" evidence="2"/>
<comment type="cofactor">
    <cofactor evidence="2">
        <name>a divalent metal cation</name>
        <dbReference type="ChEBI" id="CHEBI:60240"/>
    </cofactor>
</comment>
<keyword evidence="2" id="KW-0547">Nucleotide-binding</keyword>
<gene>
    <name evidence="4" type="ORF">HCN44_005816</name>
</gene>
<name>A0A835CU70_APHGI</name>
<dbReference type="GO" id="GO:0034353">
    <property type="term" value="F:mRNA 5'-diphosphatase activity"/>
    <property type="evidence" value="ECO:0007669"/>
    <property type="project" value="TreeGrafter"/>
</dbReference>
<dbReference type="Proteomes" id="UP000639338">
    <property type="component" value="Unassembled WGS sequence"/>
</dbReference>
<dbReference type="GO" id="GO:0000166">
    <property type="term" value="F:nucleotide binding"/>
    <property type="evidence" value="ECO:0007669"/>
    <property type="project" value="UniProtKB-KW"/>
</dbReference>
<dbReference type="GO" id="GO:0004518">
    <property type="term" value="F:nuclease activity"/>
    <property type="evidence" value="ECO:0007669"/>
    <property type="project" value="UniProtKB-KW"/>
</dbReference>
<dbReference type="PANTHER" id="PTHR12395">
    <property type="entry name" value="DOM-3 RELATED"/>
    <property type="match status" value="1"/>
</dbReference>
<evidence type="ECO:0000256" key="2">
    <source>
        <dbReference type="RuleBase" id="RU367113"/>
    </source>
</evidence>
<keyword evidence="2" id="KW-0540">Nuclease</keyword>
<keyword evidence="2" id="KW-0539">Nucleus</keyword>
<dbReference type="GO" id="GO:0046872">
    <property type="term" value="F:metal ion binding"/>
    <property type="evidence" value="ECO:0007669"/>
    <property type="project" value="UniProtKB-KW"/>
</dbReference>
<dbReference type="EMBL" id="JACMRX010000003">
    <property type="protein sequence ID" value="KAF7993035.1"/>
    <property type="molecule type" value="Genomic_DNA"/>
</dbReference>
<dbReference type="GO" id="GO:0110155">
    <property type="term" value="P:NAD-cap decapping"/>
    <property type="evidence" value="ECO:0007669"/>
    <property type="project" value="TreeGrafter"/>
</dbReference>
<keyword evidence="2" id="KW-0479">Metal-binding</keyword>
<evidence type="ECO:0000313" key="4">
    <source>
        <dbReference type="EMBL" id="KAF7993035.1"/>
    </source>
</evidence>
<evidence type="ECO:0000256" key="1">
    <source>
        <dbReference type="ARBA" id="ARBA00006562"/>
    </source>
</evidence>
<comment type="caution">
    <text evidence="4">The sequence shown here is derived from an EMBL/GenBank/DDBJ whole genome shotgun (WGS) entry which is preliminary data.</text>
</comment>
<dbReference type="InterPro" id="IPR039039">
    <property type="entry name" value="RAI1-like_fam"/>
</dbReference>
<dbReference type="GO" id="GO:0000956">
    <property type="term" value="P:nuclear-transcribed mRNA catabolic process"/>
    <property type="evidence" value="ECO:0007669"/>
    <property type="project" value="TreeGrafter"/>
</dbReference>
<sequence length="363" mass="42457">MFNLKSFKYNNKYNNRNPSFPRPKIVGYFSIDAENSYCSNLSKLKYFHQGASIKKDVKFDLNYGRENTTITDSLEKNLDHTLLWIQDNVNKIKADDDDDEKWIKPDFICSRGVLTSIMKSIYHPKEPWTILAAKFRGTIYMKKAPRPSLQYNNMDEEQKKFQEWGLKFGSFLLTDDPTQPPDPSLPTNEKETFSCIFKTNLNNKKLLYEAMVDGVVSNKKLQDPIQDLNKLELIELKTSKEMNPLKSPYINKYKSLNTWASCFLTGISKIIYGFRNSDGIVERIVEYNTSKLKEDNKDHWDGVVCMNLLDQILDYLKFEVVLDHDEAIYQFERFSFEDQIEVSQLDAKNSFLPEWFTKSTSFP</sequence>
<dbReference type="GO" id="GO:0003723">
    <property type="term" value="F:RNA binding"/>
    <property type="evidence" value="ECO:0007669"/>
    <property type="project" value="UniProtKB-KW"/>
</dbReference>
<comment type="subcellular location">
    <subcellularLocation>
        <location evidence="2">Nucleus</location>
    </subcellularLocation>
</comment>
<keyword evidence="2" id="KW-0378">Hydrolase</keyword>
<evidence type="ECO:0000259" key="3">
    <source>
        <dbReference type="Pfam" id="PF08652"/>
    </source>
</evidence>
<dbReference type="GO" id="GO:0005829">
    <property type="term" value="C:cytosol"/>
    <property type="evidence" value="ECO:0007669"/>
    <property type="project" value="TreeGrafter"/>
</dbReference>
<keyword evidence="2" id="KW-0694">RNA-binding</keyword>
<protein>
    <recommendedName>
        <fullName evidence="2">Decapping nuclease</fullName>
        <ecNumber evidence="2">3.6.1.-</ecNumber>
    </recommendedName>
</protein>
<evidence type="ECO:0000313" key="5">
    <source>
        <dbReference type="Proteomes" id="UP000639338"/>
    </source>
</evidence>